<accession>A0ABD3GRF6</accession>
<evidence type="ECO:0000313" key="2">
    <source>
        <dbReference type="Proteomes" id="UP001633002"/>
    </source>
</evidence>
<dbReference type="EMBL" id="JBJQOH010000007">
    <property type="protein sequence ID" value="KAL3681533.1"/>
    <property type="molecule type" value="Genomic_DNA"/>
</dbReference>
<keyword evidence="2" id="KW-1185">Reference proteome</keyword>
<evidence type="ECO:0000313" key="1">
    <source>
        <dbReference type="EMBL" id="KAL3681533.1"/>
    </source>
</evidence>
<sequence>MERFQTGFRGVVKLIPDSYHVDARAKKDVSRVLQDTLKLMNYRSKSRPVPLVCSAVSSALIALLDSSNSTSPVWSLPTFYEFCRSNHESLKTASPEILFTIHCRRKLLRRFGIKISNGEISCGFGFLKVLYDGYEVLVESDDVNRQHVDIMIKSSQPDVENLRTRTQIVEFVQEHFLWELQTFCASPSGCPGIKLTVGVLRTSSVQELIPIHERRGAQHCVELEELKSQFRSSIELMLQDMYMSGDVDEESLLNFQYTWPDGEHELAKDTLSHEDLRDVLSQARAKVLGSQKEVQTCSDELRQTD</sequence>
<name>A0ABD3GRF6_9MARC</name>
<proteinExistence type="predicted"/>
<dbReference type="PANTHER" id="PTHR47679">
    <property type="entry name" value="PROTEIN TORNADO 1"/>
    <property type="match status" value="1"/>
</dbReference>
<dbReference type="PANTHER" id="PTHR47679:SF1">
    <property type="entry name" value="PROTEIN TORNADO 1"/>
    <property type="match status" value="1"/>
</dbReference>
<protein>
    <submittedName>
        <fullName evidence="1">Uncharacterized protein</fullName>
    </submittedName>
</protein>
<gene>
    <name evidence="1" type="ORF">R1sor_024489</name>
</gene>
<reference evidence="1 2" key="1">
    <citation type="submission" date="2024-09" db="EMBL/GenBank/DDBJ databases">
        <title>Chromosome-scale assembly of Riccia sorocarpa.</title>
        <authorList>
            <person name="Paukszto L."/>
        </authorList>
    </citation>
    <scope>NUCLEOTIDE SEQUENCE [LARGE SCALE GENOMIC DNA]</scope>
    <source>
        <strain evidence="1">LP-2024</strain>
        <tissue evidence="1">Aerial parts of the thallus</tissue>
    </source>
</reference>
<dbReference type="AlphaFoldDB" id="A0ABD3GRF6"/>
<comment type="caution">
    <text evidence="1">The sequence shown here is derived from an EMBL/GenBank/DDBJ whole genome shotgun (WGS) entry which is preliminary data.</text>
</comment>
<organism evidence="1 2">
    <name type="scientific">Riccia sorocarpa</name>
    <dbReference type="NCBI Taxonomy" id="122646"/>
    <lineage>
        <taxon>Eukaryota</taxon>
        <taxon>Viridiplantae</taxon>
        <taxon>Streptophyta</taxon>
        <taxon>Embryophyta</taxon>
        <taxon>Marchantiophyta</taxon>
        <taxon>Marchantiopsida</taxon>
        <taxon>Marchantiidae</taxon>
        <taxon>Marchantiales</taxon>
        <taxon>Ricciaceae</taxon>
        <taxon>Riccia</taxon>
    </lineage>
</organism>
<dbReference type="Proteomes" id="UP001633002">
    <property type="component" value="Unassembled WGS sequence"/>
</dbReference>